<keyword evidence="1" id="KW-0479">Metal-binding</keyword>
<evidence type="ECO:0000256" key="1">
    <source>
        <dbReference type="ARBA" id="ARBA00022723"/>
    </source>
</evidence>
<dbReference type="EMBL" id="AZAC01000045">
    <property type="protein sequence ID" value="KIX11718.1"/>
    <property type="molecule type" value="Genomic_DNA"/>
</dbReference>
<dbReference type="GO" id="GO:0046872">
    <property type="term" value="F:metal ion binding"/>
    <property type="evidence" value="ECO:0007669"/>
    <property type="project" value="UniProtKB-KW"/>
</dbReference>
<name>A0A0D2HM74_9BACT</name>
<comment type="caution">
    <text evidence="5">The sequence shown here is derived from an EMBL/GenBank/DDBJ whole genome shotgun (WGS) entry which is preliminary data.</text>
</comment>
<evidence type="ECO:0000259" key="4">
    <source>
        <dbReference type="PROSITE" id="PS51379"/>
    </source>
</evidence>
<dbReference type="InterPro" id="IPR017900">
    <property type="entry name" value="4Fe4S_Fe_S_CS"/>
</dbReference>
<dbReference type="OrthoDB" id="9803319at2"/>
<dbReference type="PROSITE" id="PS51379">
    <property type="entry name" value="4FE4S_FER_2"/>
    <property type="match status" value="1"/>
</dbReference>
<dbReference type="AlphaFoldDB" id="A0A0D2HM74"/>
<dbReference type="PROSITE" id="PS00198">
    <property type="entry name" value="4FE4S_FER_1"/>
    <property type="match status" value="1"/>
</dbReference>
<dbReference type="SUPFAM" id="SSF54862">
    <property type="entry name" value="4Fe-4S ferredoxins"/>
    <property type="match status" value="1"/>
</dbReference>
<proteinExistence type="predicted"/>
<keyword evidence="3" id="KW-0411">Iron-sulfur</keyword>
<evidence type="ECO:0000256" key="2">
    <source>
        <dbReference type="ARBA" id="ARBA00023004"/>
    </source>
</evidence>
<dbReference type="Pfam" id="PF13370">
    <property type="entry name" value="Fer4_13"/>
    <property type="match status" value="1"/>
</dbReference>
<protein>
    <submittedName>
        <fullName evidence="5">Ferredoxin</fullName>
    </submittedName>
</protein>
<reference evidence="5 6" key="1">
    <citation type="submission" date="2013-11" db="EMBL/GenBank/DDBJ databases">
        <title>Metagenomic analysis of a methanogenic consortium involved in long chain n-alkane degradation.</title>
        <authorList>
            <person name="Davidova I.A."/>
            <person name="Callaghan A.V."/>
            <person name="Wawrik B."/>
            <person name="Pruitt S."/>
            <person name="Marks C."/>
            <person name="Duncan K.E."/>
            <person name="Suflita J.M."/>
        </authorList>
    </citation>
    <scope>NUCLEOTIDE SEQUENCE [LARGE SCALE GENOMIC DNA]</scope>
    <source>
        <strain evidence="5 6">SPR</strain>
    </source>
</reference>
<dbReference type="InParanoid" id="A0A0D2HM74"/>
<dbReference type="RefSeq" id="WP_044351620.1">
    <property type="nucleotide sequence ID" value="NZ_AZAC01000045.1"/>
</dbReference>
<organism evidence="5 6">
    <name type="scientific">Dethiosulfatarculus sandiegensis</name>
    <dbReference type="NCBI Taxonomy" id="1429043"/>
    <lineage>
        <taxon>Bacteria</taxon>
        <taxon>Pseudomonadati</taxon>
        <taxon>Thermodesulfobacteriota</taxon>
        <taxon>Desulfarculia</taxon>
        <taxon>Desulfarculales</taxon>
        <taxon>Desulfarculaceae</taxon>
        <taxon>Dethiosulfatarculus</taxon>
    </lineage>
</organism>
<dbReference type="Gene3D" id="3.30.70.20">
    <property type="match status" value="1"/>
</dbReference>
<evidence type="ECO:0000256" key="3">
    <source>
        <dbReference type="ARBA" id="ARBA00023014"/>
    </source>
</evidence>
<keyword evidence="2" id="KW-0408">Iron</keyword>
<accession>A0A0D2HM74</accession>
<dbReference type="InterPro" id="IPR017896">
    <property type="entry name" value="4Fe4S_Fe-S-bd"/>
</dbReference>
<evidence type="ECO:0000313" key="5">
    <source>
        <dbReference type="EMBL" id="KIX11718.1"/>
    </source>
</evidence>
<sequence>MSAQTSKSSPPEVDMACCTLCMGCLEVCPEVFSFNEAAEFIEVAELKSYPEDKLREAINICPRNCISRPGSDT</sequence>
<dbReference type="Proteomes" id="UP000032233">
    <property type="component" value="Unassembled WGS sequence"/>
</dbReference>
<dbReference type="STRING" id="1429043.X474_22745"/>
<feature type="domain" description="4Fe-4S ferredoxin-type" evidence="4">
    <location>
        <begin position="9"/>
        <end position="37"/>
    </location>
</feature>
<gene>
    <name evidence="5" type="ORF">X474_22745</name>
</gene>
<dbReference type="GO" id="GO:0051536">
    <property type="term" value="F:iron-sulfur cluster binding"/>
    <property type="evidence" value="ECO:0007669"/>
    <property type="project" value="UniProtKB-KW"/>
</dbReference>
<evidence type="ECO:0000313" key="6">
    <source>
        <dbReference type="Proteomes" id="UP000032233"/>
    </source>
</evidence>
<keyword evidence="6" id="KW-1185">Reference proteome</keyword>